<dbReference type="GO" id="GO:0006313">
    <property type="term" value="P:DNA transposition"/>
    <property type="evidence" value="ECO:0007669"/>
    <property type="project" value="InterPro"/>
</dbReference>
<dbReference type="GO" id="GO:0004803">
    <property type="term" value="F:transposase activity"/>
    <property type="evidence" value="ECO:0007669"/>
    <property type="project" value="InterPro"/>
</dbReference>
<evidence type="ECO:0000259" key="1">
    <source>
        <dbReference type="Pfam" id="PF01526"/>
    </source>
</evidence>
<evidence type="ECO:0000313" key="3">
    <source>
        <dbReference type="Proteomes" id="UP000003880"/>
    </source>
</evidence>
<dbReference type="AlphaFoldDB" id="D4BJV3"/>
<comment type="caution">
    <text evidence="2">The sequence shown here is derived from an EMBL/GenBank/DDBJ whole genome shotgun (WGS) entry which is preliminary data.</text>
</comment>
<dbReference type="Pfam" id="PF01526">
    <property type="entry name" value="DDE_Tnp_Tn3"/>
    <property type="match status" value="1"/>
</dbReference>
<proteinExistence type="predicted"/>
<name>D4BJV3_9ENTR</name>
<feature type="domain" description="Tn3 transposase DDE" evidence="1">
    <location>
        <begin position="7"/>
        <end position="63"/>
    </location>
</feature>
<gene>
    <name evidence="2" type="ORF">CIT292_10947</name>
</gene>
<dbReference type="Proteomes" id="UP000003880">
    <property type="component" value="Unassembled WGS sequence"/>
</dbReference>
<evidence type="ECO:0000313" key="2">
    <source>
        <dbReference type="EMBL" id="EFE05968.1"/>
    </source>
</evidence>
<dbReference type="HOGENOM" id="CLU_2506768_0_0_6"/>
<dbReference type="EMBL" id="ABWL02000026">
    <property type="protein sequence ID" value="EFE05968.1"/>
    <property type="molecule type" value="Genomic_DNA"/>
</dbReference>
<sequence length="85" mass="9153">MFDAEVSVKPVAIQDSIFVLKELLALQTGLNPVKIMLNTAGASDIVFSLLRLPGSQFSPQLDSALKLCTVHALDLILSLQKCLCP</sequence>
<organism evidence="2 3">
    <name type="scientific">Citrobacter youngae ATCC 29220</name>
    <dbReference type="NCBI Taxonomy" id="500640"/>
    <lineage>
        <taxon>Bacteria</taxon>
        <taxon>Pseudomonadati</taxon>
        <taxon>Pseudomonadota</taxon>
        <taxon>Gammaproteobacteria</taxon>
        <taxon>Enterobacterales</taxon>
        <taxon>Enterobacteriaceae</taxon>
        <taxon>Citrobacter</taxon>
        <taxon>Citrobacter freundii complex</taxon>
    </lineage>
</organism>
<protein>
    <recommendedName>
        <fullName evidence="1">Tn3 transposase DDE domain-containing protein</fullName>
    </recommendedName>
</protein>
<reference evidence="2 3" key="1">
    <citation type="submission" date="2010-02" db="EMBL/GenBank/DDBJ databases">
        <authorList>
            <person name="Weinstock G."/>
            <person name="Sodergren E."/>
            <person name="Clifton S."/>
            <person name="Fulton L."/>
            <person name="Fulton B."/>
            <person name="Courtney L."/>
            <person name="Fronick C."/>
            <person name="Harrison M."/>
            <person name="Strong C."/>
            <person name="Farmer C."/>
            <person name="Delahaunty K."/>
            <person name="Markovic C."/>
            <person name="Hall O."/>
            <person name="Minx P."/>
            <person name="Tomlinson C."/>
            <person name="Mitreva M."/>
            <person name="Nelson J."/>
            <person name="Hou S."/>
            <person name="Wollam A."/>
            <person name="Pepin K.H."/>
            <person name="Johnson M."/>
            <person name="Bhonagiri V."/>
            <person name="Zhang X."/>
            <person name="Suruliraj S."/>
            <person name="Warren W."/>
            <person name="Chinwalla A."/>
            <person name="Mardis E.R."/>
            <person name="Wilson R.K."/>
        </authorList>
    </citation>
    <scope>NUCLEOTIDE SEQUENCE [LARGE SCALE GENOMIC DNA]</scope>
    <source>
        <strain evidence="2 3">ATCC 29220</strain>
    </source>
</reference>
<accession>D4BJV3</accession>
<dbReference type="InterPro" id="IPR002513">
    <property type="entry name" value="Tn3_Tnp_DDE_dom"/>
</dbReference>
<dbReference type="eggNOG" id="COG4644">
    <property type="taxonomic scope" value="Bacteria"/>
</dbReference>